<evidence type="ECO:0000259" key="2">
    <source>
        <dbReference type="Pfam" id="PF12158"/>
    </source>
</evidence>
<keyword evidence="1" id="KW-1133">Transmembrane helix</keyword>
<feature type="domain" description="DUF3592" evidence="2">
    <location>
        <begin position="49"/>
        <end position="134"/>
    </location>
</feature>
<protein>
    <recommendedName>
        <fullName evidence="2">DUF3592 domain-containing protein</fullName>
    </recommendedName>
</protein>
<organism evidence="3 4">
    <name type="scientific">Halobacterium jilantaiense</name>
    <dbReference type="NCBI Taxonomy" id="355548"/>
    <lineage>
        <taxon>Archaea</taxon>
        <taxon>Methanobacteriati</taxon>
        <taxon>Methanobacteriota</taxon>
        <taxon>Stenosarchaea group</taxon>
        <taxon>Halobacteria</taxon>
        <taxon>Halobacteriales</taxon>
        <taxon>Halobacteriaceae</taxon>
        <taxon>Halobacterium</taxon>
    </lineage>
</organism>
<reference evidence="3 4" key="1">
    <citation type="submission" date="2016-10" db="EMBL/GenBank/DDBJ databases">
        <authorList>
            <person name="de Groot N.N."/>
        </authorList>
    </citation>
    <scope>NUCLEOTIDE SEQUENCE [LARGE SCALE GENOMIC DNA]</scope>
    <source>
        <strain evidence="3 4">CGMCC 1.5337</strain>
    </source>
</reference>
<keyword evidence="1" id="KW-0812">Transmembrane</keyword>
<sequence>MSPRINIGSGDGNSSRGVLVFLVISVAIAGYGGYDYLQQSEAVRNAVEVDATVVETGVDTESGRRGRVDYRPTATFEYSHDGETYTGNSVFPGSVTPTYDTESAARDVVADYEPGDTVTAYVDPASPGSAFLKNQQTDTPVKLAAIGLVGVLLTAIKYVRS</sequence>
<evidence type="ECO:0000313" key="3">
    <source>
        <dbReference type="EMBL" id="SEV99369.1"/>
    </source>
</evidence>
<dbReference type="EMBL" id="FOJA01000001">
    <property type="protein sequence ID" value="SEV99369.1"/>
    <property type="molecule type" value="Genomic_DNA"/>
</dbReference>
<gene>
    <name evidence="3" type="ORF">SAMN04487945_0792</name>
</gene>
<dbReference type="AlphaFoldDB" id="A0A1I0NF36"/>
<evidence type="ECO:0000256" key="1">
    <source>
        <dbReference type="SAM" id="Phobius"/>
    </source>
</evidence>
<evidence type="ECO:0000313" key="4">
    <source>
        <dbReference type="Proteomes" id="UP000198518"/>
    </source>
</evidence>
<dbReference type="OrthoDB" id="186649at2157"/>
<accession>A0A1I0NF36</accession>
<feature type="transmembrane region" description="Helical" evidence="1">
    <location>
        <begin position="18"/>
        <end position="37"/>
    </location>
</feature>
<keyword evidence="4" id="KW-1185">Reference proteome</keyword>
<dbReference type="Pfam" id="PF12158">
    <property type="entry name" value="DUF3592"/>
    <property type="match status" value="1"/>
</dbReference>
<proteinExistence type="predicted"/>
<name>A0A1I0NF36_9EURY</name>
<dbReference type="RefSeq" id="WP_218138586.1">
    <property type="nucleotide sequence ID" value="NZ_FOJA01000001.1"/>
</dbReference>
<dbReference type="Proteomes" id="UP000198518">
    <property type="component" value="Unassembled WGS sequence"/>
</dbReference>
<keyword evidence="1" id="KW-0472">Membrane</keyword>
<dbReference type="InterPro" id="IPR021994">
    <property type="entry name" value="DUF3592"/>
</dbReference>